<evidence type="ECO:0000256" key="1">
    <source>
        <dbReference type="ARBA" id="ARBA00004651"/>
    </source>
</evidence>
<feature type="transmembrane region" description="Helical" evidence="7">
    <location>
        <begin position="16"/>
        <end position="39"/>
    </location>
</feature>
<feature type="transmembrane region" description="Helical" evidence="7">
    <location>
        <begin position="75"/>
        <end position="94"/>
    </location>
</feature>
<evidence type="ECO:0000256" key="2">
    <source>
        <dbReference type="ARBA" id="ARBA00022475"/>
    </source>
</evidence>
<proteinExistence type="predicted"/>
<evidence type="ECO:0000313" key="9">
    <source>
        <dbReference type="Proteomes" id="UP000183894"/>
    </source>
</evidence>
<feature type="transmembrane region" description="Helical" evidence="7">
    <location>
        <begin position="51"/>
        <end position="69"/>
    </location>
</feature>
<protein>
    <submittedName>
        <fullName evidence="8">Branched-chain amino acid transport system permease protein</fullName>
    </submittedName>
</protein>
<evidence type="ECO:0000256" key="4">
    <source>
        <dbReference type="ARBA" id="ARBA00022989"/>
    </source>
</evidence>
<dbReference type="AlphaFoldDB" id="A0A1H7RNS8"/>
<evidence type="ECO:0000313" key="8">
    <source>
        <dbReference type="EMBL" id="SEL61825.1"/>
    </source>
</evidence>
<feature type="transmembrane region" description="Helical" evidence="7">
    <location>
        <begin position="310"/>
        <end position="339"/>
    </location>
</feature>
<feature type="region of interest" description="Disordered" evidence="6">
    <location>
        <begin position="429"/>
        <end position="459"/>
    </location>
</feature>
<reference evidence="8 9" key="1">
    <citation type="submission" date="2016-10" db="EMBL/GenBank/DDBJ databases">
        <authorList>
            <person name="de Groot N.N."/>
        </authorList>
    </citation>
    <scope>NUCLEOTIDE SEQUENCE [LARGE SCALE GENOMIC DNA]</scope>
    <source>
        <strain evidence="8 9">CDM_5</strain>
    </source>
</reference>
<dbReference type="PANTHER" id="PTHR30482">
    <property type="entry name" value="HIGH-AFFINITY BRANCHED-CHAIN AMINO ACID TRANSPORT SYSTEM PERMEASE"/>
    <property type="match status" value="1"/>
</dbReference>
<feature type="compositionally biased region" description="Low complexity" evidence="6">
    <location>
        <begin position="442"/>
        <end position="451"/>
    </location>
</feature>
<dbReference type="InterPro" id="IPR001851">
    <property type="entry name" value="ABC_transp_permease"/>
</dbReference>
<accession>A0A1H7RNS8</accession>
<dbReference type="RefSeq" id="WP_074794950.1">
    <property type="nucleotide sequence ID" value="NZ_FOAD01000006.1"/>
</dbReference>
<dbReference type="OrthoDB" id="239932at2157"/>
<dbReference type="EMBL" id="FOAD01000006">
    <property type="protein sequence ID" value="SEL61825.1"/>
    <property type="molecule type" value="Genomic_DNA"/>
</dbReference>
<dbReference type="InterPro" id="IPR043428">
    <property type="entry name" value="LivM-like"/>
</dbReference>
<feature type="transmembrane region" description="Helical" evidence="7">
    <location>
        <begin position="278"/>
        <end position="298"/>
    </location>
</feature>
<evidence type="ECO:0000256" key="7">
    <source>
        <dbReference type="SAM" id="Phobius"/>
    </source>
</evidence>
<keyword evidence="4 7" id="KW-1133">Transmembrane helix</keyword>
<organism evidence="8 9">
    <name type="scientific">Haloferax larsenii</name>
    <dbReference type="NCBI Taxonomy" id="302484"/>
    <lineage>
        <taxon>Archaea</taxon>
        <taxon>Methanobacteriati</taxon>
        <taxon>Methanobacteriota</taxon>
        <taxon>Stenosarchaea group</taxon>
        <taxon>Halobacteria</taxon>
        <taxon>Halobacteriales</taxon>
        <taxon>Haloferacaceae</taxon>
        <taxon>Haloferax</taxon>
    </lineage>
</organism>
<dbReference type="GO" id="GO:0015658">
    <property type="term" value="F:branched-chain amino acid transmembrane transporter activity"/>
    <property type="evidence" value="ECO:0007669"/>
    <property type="project" value="InterPro"/>
</dbReference>
<keyword evidence="5 7" id="KW-0472">Membrane</keyword>
<comment type="subcellular location">
    <subcellularLocation>
        <location evidence="1">Cell membrane</location>
        <topology evidence="1">Multi-pass membrane protein</topology>
    </subcellularLocation>
</comment>
<gene>
    <name evidence="8" type="ORF">SAMN04488691_106109</name>
</gene>
<dbReference type="PANTHER" id="PTHR30482:SF10">
    <property type="entry name" value="HIGH-AFFINITY BRANCHED-CHAIN AMINO ACID TRANSPORT PROTEIN BRAE"/>
    <property type="match status" value="1"/>
</dbReference>
<keyword evidence="3 7" id="KW-0812">Transmembrane</keyword>
<keyword evidence="2" id="KW-1003">Cell membrane</keyword>
<dbReference type="CDD" id="cd06581">
    <property type="entry name" value="TM_PBP1_LivM_like"/>
    <property type="match status" value="1"/>
</dbReference>
<dbReference type="Pfam" id="PF02653">
    <property type="entry name" value="BPD_transp_2"/>
    <property type="match status" value="1"/>
</dbReference>
<dbReference type="GO" id="GO:0005886">
    <property type="term" value="C:plasma membrane"/>
    <property type="evidence" value="ECO:0007669"/>
    <property type="project" value="UniProtKB-SubCell"/>
</dbReference>
<dbReference type="Proteomes" id="UP000183894">
    <property type="component" value="Unassembled WGS sequence"/>
</dbReference>
<feature type="transmembrane region" description="Helical" evidence="7">
    <location>
        <begin position="142"/>
        <end position="160"/>
    </location>
</feature>
<sequence>MSVRDDIAARMPGGDAGLIVATLATAYILYVLAGVVLGYDLRGQLNSLATLTFYIGVFAMLSLALNLHWGYTGLFNIGIVGFMAVGVYVMALVSKPLYVAGGAAQVGGLGLPLIVGIIAGMVAAALLGFVVALPALRLRADYLAIVTIAMSEIVRFSFLSGELQQFQLLGSRVGFGGGSGLILDFVPPLEALFRSVGLWGVYLGFVDATKVIVPTNPKPVVDGLVYGLLLLAGVTVFFWLLKRTGESPFGRVLKAIREDEDVANALGKDTDRFKIKSFMLGCALMGLAGILWLMPQGAVTPNFFRPRVTFFIWIALIIGGAGSNTGSVLGGATFAALLYQGPRYFQNLVTTVLPNLDSPPGFGQAVGPFISQLDPVPFLLYTIDSIRQLQLVVMGLVLIWLMHNRPEGLLGHRKETASVISLSRPKAAAAATDGGSEDGDVQTDGGVDVADSNGGVDDE</sequence>
<name>A0A1H7RNS8_HALLR</name>
<feature type="transmembrane region" description="Helical" evidence="7">
    <location>
        <begin position="223"/>
        <end position="241"/>
    </location>
</feature>
<evidence type="ECO:0000256" key="6">
    <source>
        <dbReference type="SAM" id="MobiDB-lite"/>
    </source>
</evidence>
<evidence type="ECO:0000256" key="5">
    <source>
        <dbReference type="ARBA" id="ARBA00023136"/>
    </source>
</evidence>
<evidence type="ECO:0000256" key="3">
    <source>
        <dbReference type="ARBA" id="ARBA00022692"/>
    </source>
</evidence>
<feature type="transmembrane region" description="Helical" evidence="7">
    <location>
        <begin position="106"/>
        <end position="136"/>
    </location>
</feature>